<protein>
    <submittedName>
        <fullName evidence="1">Uncharacterized protein</fullName>
    </submittedName>
</protein>
<organism evidence="1 2">
    <name type="scientific">Rotaria magnacalcarata</name>
    <dbReference type="NCBI Taxonomy" id="392030"/>
    <lineage>
        <taxon>Eukaryota</taxon>
        <taxon>Metazoa</taxon>
        <taxon>Spiralia</taxon>
        <taxon>Gnathifera</taxon>
        <taxon>Rotifera</taxon>
        <taxon>Eurotatoria</taxon>
        <taxon>Bdelloidea</taxon>
        <taxon>Philodinida</taxon>
        <taxon>Philodinidae</taxon>
        <taxon>Rotaria</taxon>
    </lineage>
</organism>
<accession>A0A8S2TYW5</accession>
<proteinExistence type="predicted"/>
<feature type="non-terminal residue" evidence="1">
    <location>
        <position position="1"/>
    </location>
</feature>
<name>A0A8S2TYW5_9BILA</name>
<dbReference type="EMBL" id="CAJOBH010036609">
    <property type="protein sequence ID" value="CAF4305741.1"/>
    <property type="molecule type" value="Genomic_DNA"/>
</dbReference>
<reference evidence="1" key="1">
    <citation type="submission" date="2021-02" db="EMBL/GenBank/DDBJ databases">
        <authorList>
            <person name="Nowell W R."/>
        </authorList>
    </citation>
    <scope>NUCLEOTIDE SEQUENCE</scope>
</reference>
<dbReference type="Proteomes" id="UP000681967">
    <property type="component" value="Unassembled WGS sequence"/>
</dbReference>
<dbReference type="Pfam" id="PF13148">
    <property type="entry name" value="DUF3987"/>
    <property type="match status" value="1"/>
</dbReference>
<evidence type="ECO:0000313" key="1">
    <source>
        <dbReference type="EMBL" id="CAF4305741.1"/>
    </source>
</evidence>
<gene>
    <name evidence="1" type="ORF">BYL167_LOCUS27681</name>
</gene>
<comment type="caution">
    <text evidence="1">The sequence shown here is derived from an EMBL/GenBank/DDBJ whole genome shotgun (WGS) entry which is preliminary data.</text>
</comment>
<dbReference type="InterPro" id="IPR025048">
    <property type="entry name" value="DUF3987"/>
</dbReference>
<dbReference type="AlphaFoldDB" id="A0A8S2TYW5"/>
<evidence type="ECO:0000313" key="2">
    <source>
        <dbReference type="Proteomes" id="UP000681967"/>
    </source>
</evidence>
<sequence>MHESNPNSLGLVSSDKSGLINIVQSCCKTCENLFPEAFVNDGKKSVIHDITGAGLHKELSTRSKFLLMHEADSNLTQMGSSSNRSLLCEAFDGFSESSITTGMYEFSIKDSRLSLLGACTGGSLHLLLARYTVHKISDGCDNRFLYHFIENNPTPYDLVKKSDRLLPSLQQIFVVVHLIGRVVYKFIDSLGNDEAQRYYATKGRYYIEE</sequence>